<dbReference type="GO" id="GO:0004222">
    <property type="term" value="F:metalloendopeptidase activity"/>
    <property type="evidence" value="ECO:0007669"/>
    <property type="project" value="InterPro"/>
</dbReference>
<dbReference type="GO" id="GO:0046872">
    <property type="term" value="F:metal ion binding"/>
    <property type="evidence" value="ECO:0007669"/>
    <property type="project" value="UniProtKB-KW"/>
</dbReference>
<evidence type="ECO:0000256" key="1">
    <source>
        <dbReference type="ARBA" id="ARBA00022670"/>
    </source>
</evidence>
<comment type="caution">
    <text evidence="8">The sequence shown here is derived from an EMBL/GenBank/DDBJ whole genome shotgun (WGS) entry which is preliminary data.</text>
</comment>
<evidence type="ECO:0000256" key="6">
    <source>
        <dbReference type="RuleBase" id="RU003983"/>
    </source>
</evidence>
<name>A0A8J6XGS5_9CYAN</name>
<dbReference type="EMBL" id="JACXAE010000063">
    <property type="protein sequence ID" value="MBD2773993.1"/>
    <property type="molecule type" value="Genomic_DNA"/>
</dbReference>
<dbReference type="Proteomes" id="UP000629098">
    <property type="component" value="Unassembled WGS sequence"/>
</dbReference>
<evidence type="ECO:0000313" key="8">
    <source>
        <dbReference type="EMBL" id="MBD2773993.1"/>
    </source>
</evidence>
<keyword evidence="5 6" id="KW-0482">Metalloprotease</keyword>
<proteinExistence type="inferred from homology"/>
<dbReference type="GO" id="GO:0006508">
    <property type="term" value="P:proteolysis"/>
    <property type="evidence" value="ECO:0007669"/>
    <property type="project" value="UniProtKB-KW"/>
</dbReference>
<evidence type="ECO:0000313" key="9">
    <source>
        <dbReference type="Proteomes" id="UP000629098"/>
    </source>
</evidence>
<dbReference type="RefSeq" id="WP_190830441.1">
    <property type="nucleotide sequence ID" value="NZ_CAWPPI010000063.1"/>
</dbReference>
<feature type="domain" description="Peptidase M48" evidence="7">
    <location>
        <begin position="86"/>
        <end position="134"/>
    </location>
</feature>
<keyword evidence="9" id="KW-1185">Reference proteome</keyword>
<accession>A0A8J6XGS5</accession>
<evidence type="ECO:0000259" key="7">
    <source>
        <dbReference type="Pfam" id="PF01435"/>
    </source>
</evidence>
<evidence type="ECO:0000256" key="5">
    <source>
        <dbReference type="ARBA" id="ARBA00023049"/>
    </source>
</evidence>
<keyword evidence="4 6" id="KW-0862">Zinc</keyword>
<protein>
    <submittedName>
        <fullName evidence="8">M48 family metalloprotease</fullName>
    </submittedName>
</protein>
<keyword evidence="3 6" id="KW-0378">Hydrolase</keyword>
<sequence>MLNIFSKFHFHRRFSSPFLSLLMAFGIVITSAEASLAIPWLELLLQGARVVQLYNISAQEEVQLGKQINQQLISSGQIQIYRNQEANRYVNQIGQRLAANSTRPNIPYTFQVVRDDSINAFATAGGYIYVTTGFTSGRQNNATTIAGTPRAKLGSRDSDKNRINPAMPTSARLLHGTRNGFL</sequence>
<evidence type="ECO:0000256" key="3">
    <source>
        <dbReference type="ARBA" id="ARBA00022801"/>
    </source>
</evidence>
<comment type="similarity">
    <text evidence="6">Belongs to the peptidase M48 family.</text>
</comment>
<dbReference type="AlphaFoldDB" id="A0A8J6XGS5"/>
<dbReference type="InterPro" id="IPR001915">
    <property type="entry name" value="Peptidase_M48"/>
</dbReference>
<comment type="cofactor">
    <cofactor evidence="6">
        <name>Zn(2+)</name>
        <dbReference type="ChEBI" id="CHEBI:29105"/>
    </cofactor>
    <text evidence="6">Binds 1 zinc ion per subunit.</text>
</comment>
<organism evidence="8 9">
    <name type="scientific">Iningainema tapete BLCC-T55</name>
    <dbReference type="NCBI Taxonomy" id="2748662"/>
    <lineage>
        <taxon>Bacteria</taxon>
        <taxon>Bacillati</taxon>
        <taxon>Cyanobacteriota</taxon>
        <taxon>Cyanophyceae</taxon>
        <taxon>Nostocales</taxon>
        <taxon>Scytonemataceae</taxon>
        <taxon>Iningainema tapete</taxon>
    </lineage>
</organism>
<evidence type="ECO:0000256" key="4">
    <source>
        <dbReference type="ARBA" id="ARBA00022833"/>
    </source>
</evidence>
<keyword evidence="2" id="KW-0479">Metal-binding</keyword>
<keyword evidence="1 6" id="KW-0645">Protease</keyword>
<reference evidence="8" key="1">
    <citation type="submission" date="2020-09" db="EMBL/GenBank/DDBJ databases">
        <title>Iningainema tapete sp. nov. (Scytonemataceae, Cyanobacteria) from greenhouses in central Florida (USA) produces two types of nodularin with biosynthetic potential for microcystin-LR and anabaenopeptins.</title>
        <authorList>
            <person name="Berthold D.E."/>
            <person name="Lefler F.W."/>
            <person name="Huang I.-S."/>
            <person name="Abdulla H."/>
            <person name="Zimba P.V."/>
            <person name="Laughinghouse H.D. IV."/>
        </authorList>
    </citation>
    <scope>NUCLEOTIDE SEQUENCE</scope>
    <source>
        <strain evidence="8">BLCCT55</strain>
    </source>
</reference>
<gene>
    <name evidence="8" type="ORF">ICL16_18425</name>
</gene>
<evidence type="ECO:0000256" key="2">
    <source>
        <dbReference type="ARBA" id="ARBA00022723"/>
    </source>
</evidence>
<dbReference type="Pfam" id="PF01435">
    <property type="entry name" value="Peptidase_M48"/>
    <property type="match status" value="1"/>
</dbReference>